<proteinExistence type="predicted"/>
<name>A0A3S3MM69_9LACT</name>
<dbReference type="InterPro" id="IPR035490">
    <property type="entry name" value="GlmS/FrlB_SIS"/>
</dbReference>
<dbReference type="GO" id="GO:0004360">
    <property type="term" value="F:glutamine-fructose-6-phosphate transaminase (isomerizing) activity"/>
    <property type="evidence" value="ECO:0007669"/>
    <property type="project" value="TreeGrafter"/>
</dbReference>
<dbReference type="SUPFAM" id="SSF53697">
    <property type="entry name" value="SIS domain"/>
    <property type="match status" value="1"/>
</dbReference>
<dbReference type="CDD" id="cd05008">
    <property type="entry name" value="SIS_GlmS_GlmD_1"/>
    <property type="match status" value="1"/>
</dbReference>
<dbReference type="GO" id="GO:0006487">
    <property type="term" value="P:protein N-linked glycosylation"/>
    <property type="evidence" value="ECO:0007669"/>
    <property type="project" value="TreeGrafter"/>
</dbReference>
<gene>
    <name evidence="4" type="ORF">EO246_04660</name>
    <name evidence="3" type="ORF">GTP08_13495</name>
</gene>
<dbReference type="EMBL" id="WWDJ01000273">
    <property type="protein sequence ID" value="NEX56604.1"/>
    <property type="molecule type" value="Genomic_DNA"/>
</dbReference>
<reference evidence="3 6" key="2">
    <citation type="submission" date="2019-12" db="EMBL/GenBank/DDBJ databases">
        <title>Draft Genome Sequences of L. lactis strains MS22333, MS22334, MS22336, and MS22337, Isolated from Spontaneous Fermented Camel Milk in Ethiopia.</title>
        <authorList>
            <person name="Bragason E."/>
            <person name="Hansen E.B."/>
            <person name="Guya M.E."/>
            <person name="Berhe T."/>
        </authorList>
    </citation>
    <scope>NUCLEOTIDE SEQUENCE [LARGE SCALE GENOMIC DNA]</scope>
    <source>
        <strain evidence="3 6">MS22336</strain>
    </source>
</reference>
<dbReference type="Proteomes" id="UP000285859">
    <property type="component" value="Unassembled WGS sequence"/>
</dbReference>
<organism evidence="4 5">
    <name type="scientific">Lactococcus lactis</name>
    <dbReference type="NCBI Taxonomy" id="1358"/>
    <lineage>
        <taxon>Bacteria</taxon>
        <taxon>Bacillati</taxon>
        <taxon>Bacillota</taxon>
        <taxon>Bacilli</taxon>
        <taxon>Lactobacillales</taxon>
        <taxon>Streptococcaceae</taxon>
        <taxon>Lactococcus</taxon>
    </lineage>
</organism>
<dbReference type="AlphaFoldDB" id="A0A3S3MM69"/>
<reference evidence="4 5" key="1">
    <citation type="submission" date="2019-01" db="EMBL/GenBank/DDBJ databases">
        <title>Whole genome sequence of Lactococcus lactis isolated from cow milk.</title>
        <authorList>
            <person name="Sundararaman A."/>
            <person name="Tamang J.-P."/>
            <person name="Halami P."/>
        </authorList>
    </citation>
    <scope>NUCLEOTIDE SEQUENCE [LARGE SCALE GENOMIC DNA]</scope>
    <source>
        <strain evidence="4 5">C2D</strain>
    </source>
</reference>
<comment type="caution">
    <text evidence="4">The sequence shown here is derived from an EMBL/GenBank/DDBJ whole genome shotgun (WGS) entry which is preliminary data.</text>
</comment>
<evidence type="ECO:0000313" key="3">
    <source>
        <dbReference type="EMBL" id="NEX56604.1"/>
    </source>
</evidence>
<sequence length="352" mass="40251">MMTYIMEEQEVLSNILKNYPDNCPVIKGNDWLVLATGSSINAAYSAKYYIENILDVYLRIEEPFKFHYYEKLKEETDNVIGISQSGESTSTIDALKAIEKMKPELTIYGLTSKRESELAQVVDEVIDIENGIERVGYVTKGFSATVFKLMLTALKTAKARGLISDQEEEKELTTFAKAIDKISEIIEKTENFFEKWSNELMKAQRFTSLCTGALIGTAMEMQTKFSETIRLPSQGMDIEVFMHGPYFEVNSNHQQFYIDSNSPMNQRLFNLRDYEEKYVGQVYTISLNKSHDDRELGLELEIDEYKAGLFMIIPFQILAHHIAEMKGNNLGQRIYTDFGLAMKSKTKAGDYA</sequence>
<dbReference type="GO" id="GO:0006002">
    <property type="term" value="P:fructose 6-phosphate metabolic process"/>
    <property type="evidence" value="ECO:0007669"/>
    <property type="project" value="TreeGrafter"/>
</dbReference>
<accession>A0A3S3MM69</accession>
<feature type="domain" description="SIS" evidence="2">
    <location>
        <begin position="12"/>
        <end position="167"/>
    </location>
</feature>
<dbReference type="Pfam" id="PF01380">
    <property type="entry name" value="SIS"/>
    <property type="match status" value="1"/>
</dbReference>
<dbReference type="InterPro" id="IPR046348">
    <property type="entry name" value="SIS_dom_sf"/>
</dbReference>
<dbReference type="CDD" id="cd05009">
    <property type="entry name" value="SIS_GlmS_GlmD_2"/>
    <property type="match status" value="1"/>
</dbReference>
<evidence type="ECO:0000313" key="6">
    <source>
        <dbReference type="Proteomes" id="UP000477402"/>
    </source>
</evidence>
<evidence type="ECO:0000313" key="5">
    <source>
        <dbReference type="Proteomes" id="UP000285859"/>
    </source>
</evidence>
<dbReference type="InterPro" id="IPR035466">
    <property type="entry name" value="GlmS/AgaS_SIS"/>
</dbReference>
<dbReference type="PANTHER" id="PTHR10937:SF17">
    <property type="entry name" value="GLUCOSAMINE-FRUCTOSE-6-PHOSPHATE AMINOTRANSFERASE"/>
    <property type="match status" value="1"/>
</dbReference>
<dbReference type="InterPro" id="IPR001347">
    <property type="entry name" value="SIS_dom"/>
</dbReference>
<dbReference type="PROSITE" id="PS51464">
    <property type="entry name" value="SIS"/>
    <property type="match status" value="1"/>
</dbReference>
<dbReference type="GO" id="GO:0006047">
    <property type="term" value="P:UDP-N-acetylglucosamine metabolic process"/>
    <property type="evidence" value="ECO:0007669"/>
    <property type="project" value="TreeGrafter"/>
</dbReference>
<dbReference type="EMBL" id="SAXH01000004">
    <property type="protein sequence ID" value="RWR48236.1"/>
    <property type="molecule type" value="Genomic_DNA"/>
</dbReference>
<dbReference type="Proteomes" id="UP000477402">
    <property type="component" value="Unassembled WGS sequence"/>
</dbReference>
<evidence type="ECO:0000256" key="1">
    <source>
        <dbReference type="ARBA" id="ARBA00022737"/>
    </source>
</evidence>
<dbReference type="PANTHER" id="PTHR10937">
    <property type="entry name" value="GLUCOSAMINE--FRUCTOSE-6-PHOSPHATE AMINOTRANSFERASE, ISOMERIZING"/>
    <property type="match status" value="1"/>
</dbReference>
<evidence type="ECO:0000259" key="2">
    <source>
        <dbReference type="PROSITE" id="PS51464"/>
    </source>
</evidence>
<dbReference type="GO" id="GO:0097367">
    <property type="term" value="F:carbohydrate derivative binding"/>
    <property type="evidence" value="ECO:0007669"/>
    <property type="project" value="InterPro"/>
</dbReference>
<protein>
    <submittedName>
        <fullName evidence="4">SIS domain-containing protein</fullName>
    </submittedName>
</protein>
<dbReference type="Gene3D" id="3.40.50.10490">
    <property type="entry name" value="Glucose-6-phosphate isomerase like protein, domain 1"/>
    <property type="match status" value="2"/>
</dbReference>
<keyword evidence="1" id="KW-0677">Repeat</keyword>
<evidence type="ECO:0000313" key="4">
    <source>
        <dbReference type="EMBL" id="RWR48236.1"/>
    </source>
</evidence>